<dbReference type="GeneID" id="92837900"/>
<protein>
    <submittedName>
        <fullName evidence="1">Uncharacterized protein</fullName>
    </submittedName>
</protein>
<dbReference type="EMBL" id="AWSJ01000112">
    <property type="protein sequence ID" value="ERI10250.1"/>
    <property type="molecule type" value="Genomic_DNA"/>
</dbReference>
<accession>U1X5K5</accession>
<gene>
    <name evidence="1" type="ORF">HMPREF0083_01694</name>
</gene>
<dbReference type="HOGENOM" id="CLU_2840143_0_0_9"/>
<evidence type="ECO:0000313" key="2">
    <source>
        <dbReference type="Proteomes" id="UP000016511"/>
    </source>
</evidence>
<proteinExistence type="predicted"/>
<sequence length="65" mass="7435">MNKQLSIGDTIFHEKYGSGEIVPSDDVSISEIMVKFDRQDVVDKYVCFDGIQPDELVKMRNLLID</sequence>
<reference evidence="1 2" key="1">
    <citation type="submission" date="2013-08" db="EMBL/GenBank/DDBJ databases">
        <authorList>
            <person name="Weinstock G."/>
            <person name="Sodergren E."/>
            <person name="Wylie T."/>
            <person name="Fulton L."/>
            <person name="Fulton R."/>
            <person name="Fronick C."/>
            <person name="O'Laughlin M."/>
            <person name="Godfrey J."/>
            <person name="Miner T."/>
            <person name="Herter B."/>
            <person name="Appelbaum E."/>
            <person name="Cordes M."/>
            <person name="Lek S."/>
            <person name="Wollam A."/>
            <person name="Pepin K.H."/>
            <person name="Palsikar V.B."/>
            <person name="Mitreva M."/>
            <person name="Wilson R.K."/>
        </authorList>
    </citation>
    <scope>NUCLEOTIDE SEQUENCE [LARGE SCALE GENOMIC DNA]</scope>
    <source>
        <strain evidence="1 2">ATCC 12856</strain>
    </source>
</reference>
<keyword evidence="2" id="KW-1185">Reference proteome</keyword>
<dbReference type="PATRIC" id="fig|649747.3.peg.1535"/>
<dbReference type="RefSeq" id="WP_021619914.1">
    <property type="nucleotide sequence ID" value="NZ_KE952708.1"/>
</dbReference>
<name>U1X5K5_ANEAE</name>
<organism evidence="1 2">
    <name type="scientific">Aneurinibacillus aneurinilyticus ATCC 12856</name>
    <dbReference type="NCBI Taxonomy" id="649747"/>
    <lineage>
        <taxon>Bacteria</taxon>
        <taxon>Bacillati</taxon>
        <taxon>Bacillota</taxon>
        <taxon>Bacilli</taxon>
        <taxon>Bacillales</taxon>
        <taxon>Paenibacillaceae</taxon>
        <taxon>Aneurinibacillus group</taxon>
        <taxon>Aneurinibacillus</taxon>
    </lineage>
</organism>
<evidence type="ECO:0000313" key="1">
    <source>
        <dbReference type="EMBL" id="ERI10250.1"/>
    </source>
</evidence>
<dbReference type="AlphaFoldDB" id="U1X5K5"/>
<dbReference type="Proteomes" id="UP000016511">
    <property type="component" value="Unassembled WGS sequence"/>
</dbReference>
<comment type="caution">
    <text evidence="1">The sequence shown here is derived from an EMBL/GenBank/DDBJ whole genome shotgun (WGS) entry which is preliminary data.</text>
</comment>